<gene>
    <name evidence="2" type="ORF">BOX15_Mlig008852g3</name>
</gene>
<name>A0A267GY79_9PLAT</name>
<feature type="compositionally biased region" description="Polar residues" evidence="1">
    <location>
        <begin position="115"/>
        <end position="124"/>
    </location>
</feature>
<organism evidence="2 3">
    <name type="scientific">Macrostomum lignano</name>
    <dbReference type="NCBI Taxonomy" id="282301"/>
    <lineage>
        <taxon>Eukaryota</taxon>
        <taxon>Metazoa</taxon>
        <taxon>Spiralia</taxon>
        <taxon>Lophotrochozoa</taxon>
        <taxon>Platyhelminthes</taxon>
        <taxon>Rhabditophora</taxon>
        <taxon>Macrostomorpha</taxon>
        <taxon>Macrostomida</taxon>
        <taxon>Macrostomidae</taxon>
        <taxon>Macrostomum</taxon>
    </lineage>
</organism>
<feature type="compositionally biased region" description="Polar residues" evidence="1">
    <location>
        <begin position="58"/>
        <end position="82"/>
    </location>
</feature>
<protein>
    <submittedName>
        <fullName evidence="2">Uncharacterized protein</fullName>
    </submittedName>
</protein>
<accession>A0A267GY79</accession>
<comment type="caution">
    <text evidence="2">The sequence shown here is derived from an EMBL/GenBank/DDBJ whole genome shotgun (WGS) entry which is preliminary data.</text>
</comment>
<feature type="compositionally biased region" description="Low complexity" evidence="1">
    <location>
        <begin position="45"/>
        <end position="57"/>
    </location>
</feature>
<dbReference type="AlphaFoldDB" id="A0A267GY79"/>
<reference evidence="2 3" key="1">
    <citation type="submission" date="2017-06" db="EMBL/GenBank/DDBJ databases">
        <title>A platform for efficient transgenesis in Macrostomum lignano, a flatworm model organism for stem cell research.</title>
        <authorList>
            <person name="Berezikov E."/>
        </authorList>
    </citation>
    <scope>NUCLEOTIDE SEQUENCE [LARGE SCALE GENOMIC DNA]</scope>
    <source>
        <strain evidence="2">DV1</strain>
        <tissue evidence="2">Whole organism</tissue>
    </source>
</reference>
<keyword evidence="3" id="KW-1185">Reference proteome</keyword>
<feature type="compositionally biased region" description="Low complexity" evidence="1">
    <location>
        <begin position="181"/>
        <end position="196"/>
    </location>
</feature>
<proteinExistence type="predicted"/>
<evidence type="ECO:0000313" key="3">
    <source>
        <dbReference type="Proteomes" id="UP000215902"/>
    </source>
</evidence>
<feature type="region of interest" description="Disordered" evidence="1">
    <location>
        <begin position="110"/>
        <end position="140"/>
    </location>
</feature>
<feature type="region of interest" description="Disordered" evidence="1">
    <location>
        <begin position="36"/>
        <end position="98"/>
    </location>
</feature>
<sequence>MSDLEFPRWGHISVGSEAAESAAALEPAAGAAGPLELSFHTSDMSTRGSSSSGSGRTVVQQLVTVTDSASSGASCPSNNLHSNAGRLPEPVTSSTDESTIAFRLPVTDLRDVDDSTPTSTSNYQAAAVEPPVQPSRAAPVAQVGQPSDRTAPALAVAGPLPSGRCTAVAEFHKNWSSPEDLSQQSASSPSHSSLQPRAQPVHSVRFALDNIGSRAGGGSSGVFHRPRGDCGRAELRRLAPRFPIWSEAGVTDTNVANASKVATPPPPMPKAAAPAAAAPVASAKKVDKDRSTGSQSCCSDCSPLRVLGLMVYYLTIWAVSAGFTWLLLEASLMLTSRGSFPYYMSPHSFCLSSPSIGFPGGNPEPGKVTEFENLASLNQTLRQKLISNFLQPEAPKMRQCDAGSEETVDSDLLMQPCNLTLFAHAAISQVETLLKDRPAVFVKIKRHLGYLPATGAHVTITCKASTSAGSVSLRYYSWNDSKLVESESFGSVPTLYFPMLSRWHNAPAVLVSLAKADSSVWSGKELKINCQASDGGDSKPPEREVILKIG</sequence>
<dbReference type="Proteomes" id="UP000215902">
    <property type="component" value="Unassembled WGS sequence"/>
</dbReference>
<evidence type="ECO:0000256" key="1">
    <source>
        <dbReference type="SAM" id="MobiDB-lite"/>
    </source>
</evidence>
<dbReference type="EMBL" id="NIVC01000099">
    <property type="protein sequence ID" value="PAA90978.1"/>
    <property type="molecule type" value="Genomic_DNA"/>
</dbReference>
<evidence type="ECO:0000313" key="2">
    <source>
        <dbReference type="EMBL" id="PAA90978.1"/>
    </source>
</evidence>
<feature type="region of interest" description="Disordered" evidence="1">
    <location>
        <begin position="175"/>
        <end position="199"/>
    </location>
</feature>